<proteinExistence type="predicted"/>
<name>A0A6G1DMG9_9ORYZ</name>
<keyword evidence="3" id="KW-1185">Reference proteome</keyword>
<dbReference type="EMBL" id="SPHZ02000006">
    <property type="protein sequence ID" value="KAF0913818.1"/>
    <property type="molecule type" value="Genomic_DNA"/>
</dbReference>
<evidence type="ECO:0000256" key="1">
    <source>
        <dbReference type="SAM" id="MobiDB-lite"/>
    </source>
</evidence>
<sequence length="90" mass="9176">MPATLAAHIYTTTGRPELPLQNPVDATSPSVRVQNSKIRSKDSITTTTRNTDMSRALALAAVLLSAAANAFGVGSNIGGVPVDTAPDATA</sequence>
<comment type="caution">
    <text evidence="2">The sequence shown here is derived from an EMBL/GenBank/DDBJ whole genome shotgun (WGS) entry which is preliminary data.</text>
</comment>
<evidence type="ECO:0000313" key="2">
    <source>
        <dbReference type="EMBL" id="KAF0913818.1"/>
    </source>
</evidence>
<dbReference type="AlphaFoldDB" id="A0A6G1DMG9"/>
<evidence type="ECO:0000313" key="3">
    <source>
        <dbReference type="Proteomes" id="UP000479710"/>
    </source>
</evidence>
<organism evidence="2 3">
    <name type="scientific">Oryza meyeriana var. granulata</name>
    <dbReference type="NCBI Taxonomy" id="110450"/>
    <lineage>
        <taxon>Eukaryota</taxon>
        <taxon>Viridiplantae</taxon>
        <taxon>Streptophyta</taxon>
        <taxon>Embryophyta</taxon>
        <taxon>Tracheophyta</taxon>
        <taxon>Spermatophyta</taxon>
        <taxon>Magnoliopsida</taxon>
        <taxon>Liliopsida</taxon>
        <taxon>Poales</taxon>
        <taxon>Poaceae</taxon>
        <taxon>BOP clade</taxon>
        <taxon>Oryzoideae</taxon>
        <taxon>Oryzeae</taxon>
        <taxon>Oryzinae</taxon>
        <taxon>Oryza</taxon>
        <taxon>Oryza meyeriana</taxon>
    </lineage>
</organism>
<feature type="compositionally biased region" description="Polar residues" evidence="1">
    <location>
        <begin position="24"/>
        <end position="48"/>
    </location>
</feature>
<protein>
    <submittedName>
        <fullName evidence="2">Uncharacterized protein</fullName>
    </submittedName>
</protein>
<accession>A0A6G1DMG9</accession>
<reference evidence="2 3" key="1">
    <citation type="submission" date="2019-11" db="EMBL/GenBank/DDBJ databases">
        <title>Whole genome sequence of Oryza granulata.</title>
        <authorList>
            <person name="Li W."/>
        </authorList>
    </citation>
    <scope>NUCLEOTIDE SEQUENCE [LARGE SCALE GENOMIC DNA]</scope>
    <source>
        <strain evidence="3">cv. Menghai</strain>
        <tissue evidence="2">Leaf</tissue>
    </source>
</reference>
<dbReference type="Proteomes" id="UP000479710">
    <property type="component" value="Unassembled WGS sequence"/>
</dbReference>
<gene>
    <name evidence="2" type="ORF">E2562_024904</name>
</gene>
<feature type="region of interest" description="Disordered" evidence="1">
    <location>
        <begin position="16"/>
        <end position="48"/>
    </location>
</feature>